<evidence type="ECO:0000313" key="2">
    <source>
        <dbReference type="EMBL" id="JAH64901.1"/>
    </source>
</evidence>
<evidence type="ECO:0000256" key="1">
    <source>
        <dbReference type="SAM" id="MobiDB-lite"/>
    </source>
</evidence>
<dbReference type="EMBL" id="GBXM01043676">
    <property type="protein sequence ID" value="JAH64901.1"/>
    <property type="molecule type" value="Transcribed_RNA"/>
</dbReference>
<proteinExistence type="predicted"/>
<feature type="region of interest" description="Disordered" evidence="1">
    <location>
        <begin position="1"/>
        <end position="28"/>
    </location>
</feature>
<protein>
    <submittedName>
        <fullName evidence="2">Uncharacterized protein</fullName>
    </submittedName>
</protein>
<dbReference type="AlphaFoldDB" id="A0A0E9UGQ5"/>
<reference evidence="2" key="2">
    <citation type="journal article" date="2015" name="Fish Shellfish Immunol.">
        <title>Early steps in the European eel (Anguilla anguilla)-Vibrio vulnificus interaction in the gills: Role of the RtxA13 toxin.</title>
        <authorList>
            <person name="Callol A."/>
            <person name="Pajuelo D."/>
            <person name="Ebbesson L."/>
            <person name="Teles M."/>
            <person name="MacKenzie S."/>
            <person name="Amaro C."/>
        </authorList>
    </citation>
    <scope>NUCLEOTIDE SEQUENCE</scope>
</reference>
<name>A0A0E9UGQ5_ANGAN</name>
<organism evidence="2">
    <name type="scientific">Anguilla anguilla</name>
    <name type="common">European freshwater eel</name>
    <name type="synonym">Muraena anguilla</name>
    <dbReference type="NCBI Taxonomy" id="7936"/>
    <lineage>
        <taxon>Eukaryota</taxon>
        <taxon>Metazoa</taxon>
        <taxon>Chordata</taxon>
        <taxon>Craniata</taxon>
        <taxon>Vertebrata</taxon>
        <taxon>Euteleostomi</taxon>
        <taxon>Actinopterygii</taxon>
        <taxon>Neopterygii</taxon>
        <taxon>Teleostei</taxon>
        <taxon>Anguilliformes</taxon>
        <taxon>Anguillidae</taxon>
        <taxon>Anguilla</taxon>
    </lineage>
</organism>
<reference evidence="2" key="1">
    <citation type="submission" date="2014-11" db="EMBL/GenBank/DDBJ databases">
        <authorList>
            <person name="Amaro Gonzalez C."/>
        </authorList>
    </citation>
    <scope>NUCLEOTIDE SEQUENCE</scope>
</reference>
<accession>A0A0E9UGQ5</accession>
<sequence>MPEVDCCSLREEEEEEEEGRGKGLGWYI</sequence>